<feature type="compositionally biased region" description="Basic and acidic residues" evidence="1">
    <location>
        <begin position="452"/>
        <end position="465"/>
    </location>
</feature>
<dbReference type="EMBL" id="JASJOU010000017">
    <property type="protein sequence ID" value="MDJ1505693.1"/>
    <property type="molecule type" value="Genomic_DNA"/>
</dbReference>
<feature type="region of interest" description="Disordered" evidence="1">
    <location>
        <begin position="452"/>
        <end position="485"/>
    </location>
</feature>
<evidence type="ECO:0000256" key="1">
    <source>
        <dbReference type="SAM" id="MobiDB-lite"/>
    </source>
</evidence>
<dbReference type="RefSeq" id="WP_314517982.1">
    <property type="nucleotide sequence ID" value="NZ_JASJOU010000017.1"/>
</dbReference>
<dbReference type="AlphaFoldDB" id="A0AAE3UH58"/>
<accession>A0AAE3UH58</accession>
<feature type="region of interest" description="Disordered" evidence="1">
    <location>
        <begin position="384"/>
        <end position="413"/>
    </location>
</feature>
<comment type="caution">
    <text evidence="2">The sequence shown here is derived from an EMBL/GenBank/DDBJ whole genome shotgun (WGS) entry which is preliminary data.</text>
</comment>
<feature type="region of interest" description="Disordered" evidence="1">
    <location>
        <begin position="1"/>
        <end position="26"/>
    </location>
</feature>
<protein>
    <submittedName>
        <fullName evidence="2">DUF5712 family protein</fullName>
    </submittedName>
</protein>
<name>A0AAE3UH58_9BACT</name>
<keyword evidence="3" id="KW-1185">Reference proteome</keyword>
<reference evidence="2" key="1">
    <citation type="submission" date="2023-05" db="EMBL/GenBank/DDBJ databases">
        <authorList>
            <person name="Zhang X."/>
        </authorList>
    </citation>
    <scope>NUCLEOTIDE SEQUENCE</scope>
    <source>
        <strain evidence="2">BD1B2-1</strain>
    </source>
</reference>
<sequence>MISKVLKAQSDGKPTSKAASKSGSVYDNKGSAARLVNYMEHEAKEQGETGAYFSQVSDQIEKQEVIAQIDGNVKGLKKEDSKFYSLIIAPSQTELSHISSDGQTLKVYTRQVMQNYAANFKLADGQIVLSTDVVWFAIIHRERDYSGSDPMVREGKARSGERKKGDQTHIHIIVSRRDKEQTVNLTPTGAKTRFSIKSWQEKNAADFQQMYGYTQQTHFPNDVYKAEKLSERVQAFVEKHELENYLSIDRIVSIGKEQDFGRIFYRNLKMLENTIEKGIQPRDPYNILDRRKLDRRYTRQGEYQTDNKAQRTVNRQVLKLRSAYLKAYGIALTELDLPTETIQKLYSVHMHKWKFYENLNELQELILKEGAIPEDFQQLLAQPATEAETEGYFQQQRGHKPSQKSQTTTSKENTVEIDNSIQSQVADQQQKATNQEKNLLLFERFLQGVRDGETTKDVDWGERPRQKGKTRQQNKKEEHEYNLED</sequence>
<dbReference type="InterPro" id="IPR043766">
    <property type="entry name" value="BfmA-like"/>
</dbReference>
<dbReference type="Pfam" id="PF18976">
    <property type="entry name" value="DUF5712"/>
    <property type="match status" value="1"/>
</dbReference>
<organism evidence="2 3">
    <name type="scientific">Xanthocytophaga agilis</name>
    <dbReference type="NCBI Taxonomy" id="3048010"/>
    <lineage>
        <taxon>Bacteria</taxon>
        <taxon>Pseudomonadati</taxon>
        <taxon>Bacteroidota</taxon>
        <taxon>Cytophagia</taxon>
        <taxon>Cytophagales</taxon>
        <taxon>Rhodocytophagaceae</taxon>
        <taxon>Xanthocytophaga</taxon>
    </lineage>
</organism>
<feature type="compositionally biased region" description="Basic and acidic residues" evidence="1">
    <location>
        <begin position="474"/>
        <end position="485"/>
    </location>
</feature>
<evidence type="ECO:0000313" key="3">
    <source>
        <dbReference type="Proteomes" id="UP001232063"/>
    </source>
</evidence>
<gene>
    <name evidence="2" type="ORF">QNI22_33865</name>
</gene>
<feature type="compositionally biased region" description="Polar residues" evidence="1">
    <location>
        <begin position="403"/>
        <end position="413"/>
    </location>
</feature>
<dbReference type="Proteomes" id="UP001232063">
    <property type="component" value="Unassembled WGS sequence"/>
</dbReference>
<proteinExistence type="predicted"/>
<evidence type="ECO:0000313" key="2">
    <source>
        <dbReference type="EMBL" id="MDJ1505693.1"/>
    </source>
</evidence>